<keyword evidence="5" id="KW-1185">Reference proteome</keyword>
<sequence length="484" mass="55754">MRHWSLLLYAFFLVWFISTRPDSCNALNITAGLAQFSSATDLLHEFRRHFHEFNTAVHHVANDDTDVFHLQLLLEDMDEFSNLVNQYPNIFPDQTEWQTLRRPRAVIDPDFLRWAHAHRTTTGIADFLGVSRRTVRRSLLEYGIALPGGVPFESEGSNLGESTDHLNPNPENPGSLHPDIVNAASSIQSSSSSIRRSNMSDDSLDSLVRLLRSHYPQAGIQMLHGMLRSLGHVVSYENIRRSLMRVDPVNRVFDRIRIRRRRYTVPGPNSLWHHDGHHLHNVRIERLWVDVSNYITQSWNSYFTRLETEHQLDVNNPNHIWLLQHLFLPVVNTSLSFWAASWNCHRISQRHGDGPTRSPEDMWGFDMLAQGMRGDSLTQYAMNDEELEMFGVDWEGLRDEDLLSSLRQNYAHEQGHNTWLGQHGPPERLNSVEVEPPSGSMTADEVQLMDEALRSITRSSNEGDVVNLWRSALIYARVTHPHAF</sequence>
<feature type="signal peptide" evidence="2">
    <location>
        <begin position="1"/>
        <end position="26"/>
    </location>
</feature>
<dbReference type="EMBL" id="MU806008">
    <property type="protein sequence ID" value="KAJ3842356.1"/>
    <property type="molecule type" value="Genomic_DNA"/>
</dbReference>
<evidence type="ECO:0000313" key="4">
    <source>
        <dbReference type="EMBL" id="KAJ3842356.1"/>
    </source>
</evidence>
<keyword evidence="2" id="KW-0732">Signal</keyword>
<reference evidence="4" key="1">
    <citation type="submission" date="2022-08" db="EMBL/GenBank/DDBJ databases">
        <authorList>
            <consortium name="DOE Joint Genome Institute"/>
            <person name="Min B."/>
            <person name="Riley R."/>
            <person name="Sierra-Patev S."/>
            <person name="Naranjo-Ortiz M."/>
            <person name="Looney B."/>
            <person name="Konkel Z."/>
            <person name="Slot J.C."/>
            <person name="Sakamoto Y."/>
            <person name="Steenwyk J.L."/>
            <person name="Rokas A."/>
            <person name="Carro J."/>
            <person name="Camarero S."/>
            <person name="Ferreira P."/>
            <person name="Molpeceres G."/>
            <person name="Ruiz-Duenas F.J."/>
            <person name="Serrano A."/>
            <person name="Henrissat B."/>
            <person name="Drula E."/>
            <person name="Hughes K.W."/>
            <person name="Mata J.L."/>
            <person name="Ishikawa N.K."/>
            <person name="Vargas-Isla R."/>
            <person name="Ushijima S."/>
            <person name="Smith C.A."/>
            <person name="Ahrendt S."/>
            <person name="Andreopoulos W."/>
            <person name="He G."/>
            <person name="Labutti K."/>
            <person name="Lipzen A."/>
            <person name="Ng V."/>
            <person name="Sandor L."/>
            <person name="Barry K."/>
            <person name="Martinez A.T."/>
            <person name="Xiao Y."/>
            <person name="Gibbons J.G."/>
            <person name="Terashima K."/>
            <person name="Hibbett D.S."/>
            <person name="Grigoriev I.V."/>
        </authorList>
    </citation>
    <scope>NUCLEOTIDE SEQUENCE</scope>
    <source>
        <strain evidence="4">TFB9207</strain>
    </source>
</reference>
<accession>A0AA38UIN5</accession>
<dbReference type="PANTHER" id="PTHR46791">
    <property type="entry name" value="EXPRESSED PROTEIN"/>
    <property type="match status" value="1"/>
</dbReference>
<evidence type="ECO:0000256" key="1">
    <source>
        <dbReference type="SAM" id="MobiDB-lite"/>
    </source>
</evidence>
<proteinExistence type="predicted"/>
<dbReference type="PANTHER" id="PTHR46791:SF5">
    <property type="entry name" value="CLR5 DOMAIN-CONTAINING PROTEIN-RELATED"/>
    <property type="match status" value="1"/>
</dbReference>
<name>A0AA38UIN5_9AGAR</name>
<feature type="domain" description="Integrase core" evidence="3">
    <location>
        <begin position="276"/>
        <end position="370"/>
    </location>
</feature>
<evidence type="ECO:0000256" key="2">
    <source>
        <dbReference type="SAM" id="SignalP"/>
    </source>
</evidence>
<gene>
    <name evidence="4" type="ORF">F5878DRAFT_529987</name>
</gene>
<dbReference type="AlphaFoldDB" id="A0AA38UIN5"/>
<feature type="chain" id="PRO_5041309138" description="Integrase core domain-containing protein" evidence="2">
    <location>
        <begin position="27"/>
        <end position="484"/>
    </location>
</feature>
<dbReference type="Proteomes" id="UP001163846">
    <property type="component" value="Unassembled WGS sequence"/>
</dbReference>
<comment type="caution">
    <text evidence="4">The sequence shown here is derived from an EMBL/GenBank/DDBJ whole genome shotgun (WGS) entry which is preliminary data.</text>
</comment>
<protein>
    <recommendedName>
        <fullName evidence="3">Integrase core domain-containing protein</fullName>
    </recommendedName>
</protein>
<evidence type="ECO:0000313" key="5">
    <source>
        <dbReference type="Proteomes" id="UP001163846"/>
    </source>
</evidence>
<evidence type="ECO:0000259" key="3">
    <source>
        <dbReference type="Pfam" id="PF24764"/>
    </source>
</evidence>
<feature type="region of interest" description="Disordered" evidence="1">
    <location>
        <begin position="155"/>
        <end position="180"/>
    </location>
</feature>
<dbReference type="InterPro" id="IPR058913">
    <property type="entry name" value="Integrase_dom_put"/>
</dbReference>
<dbReference type="Pfam" id="PF24764">
    <property type="entry name" value="rva_4"/>
    <property type="match status" value="1"/>
</dbReference>
<organism evidence="4 5">
    <name type="scientific">Lentinula raphanica</name>
    <dbReference type="NCBI Taxonomy" id="153919"/>
    <lineage>
        <taxon>Eukaryota</taxon>
        <taxon>Fungi</taxon>
        <taxon>Dikarya</taxon>
        <taxon>Basidiomycota</taxon>
        <taxon>Agaricomycotina</taxon>
        <taxon>Agaricomycetes</taxon>
        <taxon>Agaricomycetidae</taxon>
        <taxon>Agaricales</taxon>
        <taxon>Marasmiineae</taxon>
        <taxon>Omphalotaceae</taxon>
        <taxon>Lentinula</taxon>
    </lineage>
</organism>